<sequence length="165" mass="18146">MRVVATSPGLNSSPGDNHLLFTSPTVLHKVRPRVKKAKDETDFVIPEVTIMAEAIDVCSGASTSSFDACPSPGSKEWEVFFNFGSPPENVEDVHGKSAPVISDIKIRPDGRNEDKFDENAQAKSADNRLSNKALVQSGKAEKRPIRHNFPDLVRFQNPFKSLKLT</sequence>
<feature type="compositionally biased region" description="Polar residues" evidence="1">
    <location>
        <begin position="121"/>
        <end position="134"/>
    </location>
</feature>
<accession>A0A8H4VYV2</accession>
<evidence type="ECO:0000313" key="2">
    <source>
        <dbReference type="EMBL" id="KAF4627342.1"/>
    </source>
</evidence>
<reference evidence="2 3" key="1">
    <citation type="submission" date="2020-03" db="EMBL/GenBank/DDBJ databases">
        <title>Draft Genome Sequence of Cudoniella acicularis.</title>
        <authorList>
            <person name="Buettner E."/>
            <person name="Kellner H."/>
        </authorList>
    </citation>
    <scope>NUCLEOTIDE SEQUENCE [LARGE SCALE GENOMIC DNA]</scope>
    <source>
        <strain evidence="2 3">DSM 108380</strain>
    </source>
</reference>
<dbReference type="Proteomes" id="UP000566819">
    <property type="component" value="Unassembled WGS sequence"/>
</dbReference>
<name>A0A8H4VYV2_9HELO</name>
<evidence type="ECO:0000256" key="1">
    <source>
        <dbReference type="SAM" id="MobiDB-lite"/>
    </source>
</evidence>
<comment type="caution">
    <text evidence="2">The sequence shown here is derived from an EMBL/GenBank/DDBJ whole genome shotgun (WGS) entry which is preliminary data.</text>
</comment>
<feature type="compositionally biased region" description="Basic and acidic residues" evidence="1">
    <location>
        <begin position="106"/>
        <end position="120"/>
    </location>
</feature>
<organism evidence="2 3">
    <name type="scientific">Cudoniella acicularis</name>
    <dbReference type="NCBI Taxonomy" id="354080"/>
    <lineage>
        <taxon>Eukaryota</taxon>
        <taxon>Fungi</taxon>
        <taxon>Dikarya</taxon>
        <taxon>Ascomycota</taxon>
        <taxon>Pezizomycotina</taxon>
        <taxon>Leotiomycetes</taxon>
        <taxon>Helotiales</taxon>
        <taxon>Tricladiaceae</taxon>
        <taxon>Cudoniella</taxon>
    </lineage>
</organism>
<gene>
    <name evidence="2" type="ORF">G7Y89_g10812</name>
</gene>
<dbReference type="AlphaFoldDB" id="A0A8H4VYV2"/>
<evidence type="ECO:0000313" key="3">
    <source>
        <dbReference type="Proteomes" id="UP000566819"/>
    </source>
</evidence>
<feature type="region of interest" description="Disordered" evidence="1">
    <location>
        <begin position="106"/>
        <end position="142"/>
    </location>
</feature>
<keyword evidence="3" id="KW-1185">Reference proteome</keyword>
<protein>
    <submittedName>
        <fullName evidence="2">Uncharacterized protein</fullName>
    </submittedName>
</protein>
<proteinExistence type="predicted"/>
<dbReference type="EMBL" id="JAAMPI010000984">
    <property type="protein sequence ID" value="KAF4627342.1"/>
    <property type="molecule type" value="Genomic_DNA"/>
</dbReference>